<dbReference type="SUPFAM" id="SSF48452">
    <property type="entry name" value="TPR-like"/>
    <property type="match status" value="1"/>
</dbReference>
<protein>
    <submittedName>
        <fullName evidence="1">Uncharacterized protein</fullName>
    </submittedName>
</protein>
<dbReference type="Gene3D" id="1.25.40.10">
    <property type="entry name" value="Tetratricopeptide repeat domain"/>
    <property type="match status" value="1"/>
</dbReference>
<feature type="non-terminal residue" evidence="1">
    <location>
        <position position="1"/>
    </location>
</feature>
<proteinExistence type="predicted"/>
<accession>A0A2W5EFL4</accession>
<evidence type="ECO:0000313" key="1">
    <source>
        <dbReference type="EMBL" id="PZP41858.1"/>
    </source>
</evidence>
<dbReference type="InterPro" id="IPR011990">
    <property type="entry name" value="TPR-like_helical_dom_sf"/>
</dbReference>
<dbReference type="EMBL" id="QFOI01000481">
    <property type="protein sequence ID" value="PZP41858.1"/>
    <property type="molecule type" value="Genomic_DNA"/>
</dbReference>
<sequence length="465" mass="53237">VKAQGYQAFISKFGVRPNVDNWIRQNAIQSNTNQQNANNADPSNSLSNSVVDSSHISLQYLKEQLLNTPEKQLDAKRKMADSYLSAGKIMEGKFFDFPGALWFYKQAASIDPTYVKNKEELMYRMSTTYFENGDKQAALALREQLKKEYPNSRFLQQTTNNNKTVNTTTSENTAAGKTYANIYNEMIAGEFAKAKADKLKADSIYGSQYWTPQLLYIESIYYVSERQDSTALFKLHTLVNRFVNSPIKDNAETMIRVLSKRAEIEDYLTKLQITRLKDEDEEFVRKGIENDHYEAKLPEKEPIKLKDSLNNNIKGNLALNIPKIGAVNIDTTSKNGIPPYIISLDSPHYVMILLDKVAKVFATETGNAFKRFNNQNYHNQNLGLRSQVLDERYQTVLIGPFKDAGDAFIYIDKVAPITPNRILPWLAKEKYAFTMISEKNLNILLQYKNLEDYKARLHETLPSKF</sequence>
<organism evidence="1 2">
    <name type="scientific">Pseudopedobacter saltans</name>
    <dbReference type="NCBI Taxonomy" id="151895"/>
    <lineage>
        <taxon>Bacteria</taxon>
        <taxon>Pseudomonadati</taxon>
        <taxon>Bacteroidota</taxon>
        <taxon>Sphingobacteriia</taxon>
        <taxon>Sphingobacteriales</taxon>
        <taxon>Sphingobacteriaceae</taxon>
        <taxon>Pseudopedobacter</taxon>
    </lineage>
</organism>
<evidence type="ECO:0000313" key="2">
    <source>
        <dbReference type="Proteomes" id="UP000249645"/>
    </source>
</evidence>
<reference evidence="1 2" key="1">
    <citation type="submission" date="2017-11" db="EMBL/GenBank/DDBJ databases">
        <title>Infants hospitalized years apart are colonized by the same room-sourced microbial strains.</title>
        <authorList>
            <person name="Brooks B."/>
            <person name="Olm M.R."/>
            <person name="Firek B.A."/>
            <person name="Baker R."/>
            <person name="Thomas B.C."/>
            <person name="Morowitz M.J."/>
            <person name="Banfield J.F."/>
        </authorList>
    </citation>
    <scope>NUCLEOTIDE SEQUENCE [LARGE SCALE GENOMIC DNA]</scope>
    <source>
        <strain evidence="1">S2_009_000_R2_76</strain>
    </source>
</reference>
<gene>
    <name evidence="1" type="ORF">DI598_17760</name>
</gene>
<comment type="caution">
    <text evidence="1">The sequence shown here is derived from an EMBL/GenBank/DDBJ whole genome shotgun (WGS) entry which is preliminary data.</text>
</comment>
<dbReference type="AlphaFoldDB" id="A0A2W5EFL4"/>
<name>A0A2W5EFL4_9SPHI</name>
<dbReference type="Proteomes" id="UP000249645">
    <property type="component" value="Unassembled WGS sequence"/>
</dbReference>